<evidence type="ECO:0000256" key="1">
    <source>
        <dbReference type="ARBA" id="ARBA00010378"/>
    </source>
</evidence>
<dbReference type="SUPFAM" id="SSF52540">
    <property type="entry name" value="P-loop containing nucleoside triphosphate hydrolases"/>
    <property type="match status" value="2"/>
</dbReference>
<dbReference type="PANTHER" id="PTHR43392:SF2">
    <property type="entry name" value="AAA-TYPE ATPASE FAMILY PROTEIN _ ANKYRIN REPEAT FAMILY PROTEIN"/>
    <property type="match status" value="1"/>
</dbReference>
<dbReference type="CDD" id="cd00009">
    <property type="entry name" value="AAA"/>
    <property type="match status" value="2"/>
</dbReference>
<dbReference type="PRINTS" id="PR00819">
    <property type="entry name" value="CBXCFQXSUPER"/>
</dbReference>
<dbReference type="FunFam" id="3.40.50.300:FF:000216">
    <property type="entry name" value="Type VII secretion ATPase EccA"/>
    <property type="match status" value="2"/>
</dbReference>
<organism evidence="5 6">
    <name type="scientific">Aspergillus steynii IBT 23096</name>
    <dbReference type="NCBI Taxonomy" id="1392250"/>
    <lineage>
        <taxon>Eukaryota</taxon>
        <taxon>Fungi</taxon>
        <taxon>Dikarya</taxon>
        <taxon>Ascomycota</taxon>
        <taxon>Pezizomycotina</taxon>
        <taxon>Eurotiomycetes</taxon>
        <taxon>Eurotiomycetidae</taxon>
        <taxon>Eurotiales</taxon>
        <taxon>Aspergillaceae</taxon>
        <taxon>Aspergillus</taxon>
        <taxon>Aspergillus subgen. Circumdati</taxon>
    </lineage>
</organism>
<keyword evidence="5" id="KW-0378">Hydrolase</keyword>
<proteinExistence type="inferred from homology"/>
<dbReference type="InterPro" id="IPR050773">
    <property type="entry name" value="CbxX/CfxQ_RuBisCO_ESX"/>
</dbReference>
<evidence type="ECO:0000313" key="5">
    <source>
        <dbReference type="EMBL" id="PLB51411.1"/>
    </source>
</evidence>
<dbReference type="AlphaFoldDB" id="A0A2I2GEY2"/>
<evidence type="ECO:0000256" key="3">
    <source>
        <dbReference type="ARBA" id="ARBA00022840"/>
    </source>
</evidence>
<dbReference type="GO" id="GO:0016887">
    <property type="term" value="F:ATP hydrolysis activity"/>
    <property type="evidence" value="ECO:0007669"/>
    <property type="project" value="InterPro"/>
</dbReference>
<dbReference type="VEuPathDB" id="FungiDB:P170DRAFT_311524"/>
<dbReference type="InterPro" id="IPR000641">
    <property type="entry name" value="CbxX/CfxQ"/>
</dbReference>
<dbReference type="GO" id="GO:0005524">
    <property type="term" value="F:ATP binding"/>
    <property type="evidence" value="ECO:0007669"/>
    <property type="project" value="UniProtKB-KW"/>
</dbReference>
<dbReference type="RefSeq" id="XP_024706713.1">
    <property type="nucleotide sequence ID" value="XM_024843250.1"/>
</dbReference>
<comment type="caution">
    <text evidence="5">The sequence shown here is derived from an EMBL/GenBank/DDBJ whole genome shotgun (WGS) entry which is preliminary data.</text>
</comment>
<protein>
    <submittedName>
        <fullName evidence="5">P-loop containing nucleoside triphosphate hydrolase protein</fullName>
    </submittedName>
</protein>
<feature type="non-terminal residue" evidence="5">
    <location>
        <position position="512"/>
    </location>
</feature>
<feature type="non-terminal residue" evidence="5">
    <location>
        <position position="1"/>
    </location>
</feature>
<keyword evidence="6" id="KW-1185">Reference proteome</keyword>
<feature type="domain" description="AAA+ ATPase" evidence="4">
    <location>
        <begin position="317"/>
        <end position="456"/>
    </location>
</feature>
<dbReference type="EMBL" id="MSFO01000002">
    <property type="protein sequence ID" value="PLB51411.1"/>
    <property type="molecule type" value="Genomic_DNA"/>
</dbReference>
<dbReference type="SMART" id="SM00382">
    <property type="entry name" value="AAA"/>
    <property type="match status" value="2"/>
</dbReference>
<dbReference type="Pfam" id="PF00004">
    <property type="entry name" value="AAA"/>
    <property type="match status" value="2"/>
</dbReference>
<comment type="similarity">
    <text evidence="1">Belongs to the CbxX/CfxQ family.</text>
</comment>
<evidence type="ECO:0000313" key="6">
    <source>
        <dbReference type="Proteomes" id="UP000234275"/>
    </source>
</evidence>
<keyword evidence="3" id="KW-0067">ATP-binding</keyword>
<dbReference type="InterPro" id="IPR003959">
    <property type="entry name" value="ATPase_AAA_core"/>
</dbReference>
<dbReference type="PANTHER" id="PTHR43392">
    <property type="entry name" value="AAA-TYPE ATPASE FAMILY PROTEIN / ANKYRIN REPEAT FAMILY PROTEIN"/>
    <property type="match status" value="1"/>
</dbReference>
<feature type="domain" description="AAA+ ATPase" evidence="4">
    <location>
        <begin position="43"/>
        <end position="159"/>
    </location>
</feature>
<reference evidence="5 6" key="1">
    <citation type="submission" date="2016-12" db="EMBL/GenBank/DDBJ databases">
        <title>The genomes of Aspergillus section Nigri reveals drivers in fungal speciation.</title>
        <authorList>
            <consortium name="DOE Joint Genome Institute"/>
            <person name="Vesth T.C."/>
            <person name="Nybo J."/>
            <person name="Theobald S."/>
            <person name="Brandl J."/>
            <person name="Frisvad J.C."/>
            <person name="Nielsen K.F."/>
            <person name="Lyhne E.K."/>
            <person name="Kogle M.E."/>
            <person name="Kuo A."/>
            <person name="Riley R."/>
            <person name="Clum A."/>
            <person name="Nolan M."/>
            <person name="Lipzen A."/>
            <person name="Salamov A."/>
            <person name="Henrissat B."/>
            <person name="Wiebenga A."/>
            <person name="De Vries R.P."/>
            <person name="Grigoriev I.V."/>
            <person name="Mortensen U.H."/>
            <person name="Andersen M.R."/>
            <person name="Baker S.E."/>
        </authorList>
    </citation>
    <scope>NUCLEOTIDE SEQUENCE [LARGE SCALE GENOMIC DNA]</scope>
    <source>
        <strain evidence="5 6">IBT 23096</strain>
    </source>
</reference>
<keyword evidence="2" id="KW-0547">Nucleotide-binding</keyword>
<dbReference type="GeneID" id="36550950"/>
<dbReference type="STRING" id="1392250.A0A2I2GEY2"/>
<evidence type="ECO:0000259" key="4">
    <source>
        <dbReference type="SMART" id="SM00382"/>
    </source>
</evidence>
<dbReference type="OrthoDB" id="2423195at2759"/>
<accession>A0A2I2GEY2</accession>
<sequence length="512" mass="56412">KSEAWRELEQMVGLEDVKQRVRLLHQRAQINAERKKGSPVFSISLNSVFLGPPGTGKSTVARLYGRILADLGLLSNGAVIETAAVALLGHHVGATERTIRKVINSAQGKVLIIDDAYALWGGSRTNSHSFHQAAIDTIVSCVSGSGDADQCVLLVGYEDQLEEMFRQGNPGLSRRFPLSSAFRFKGFPLPDLVRLLELKLQQAQLRYSPDAKTAAIGVLRHAMVSPRFGNAAFVEQIVEKAHLSFEQRRLSDPTVESESLAPEDFSKDWDRVVDAEDECRRLFQGVVGCDSIVNQILQDTRIAKKAALRGLNARDLIPFNYIFRGPPGTGKTTTARRMGQIFYHMGLLATAEVVESSVTDLIGQYVGQTGPKVLDLFDKALGKVLFIDEAYRLLEGSRSFSQDAVGEIVGALTNPRFQQNIVIILAGYSKQMDSLIASNPGLRSRFKRVMTFDSLTGVQCAQLLVQNLARQGLDTTLLGIPEYETHREICDLFACLSEMEDWGNARDVNTLS</sequence>
<evidence type="ECO:0000256" key="2">
    <source>
        <dbReference type="ARBA" id="ARBA00022741"/>
    </source>
</evidence>
<dbReference type="Proteomes" id="UP000234275">
    <property type="component" value="Unassembled WGS sequence"/>
</dbReference>
<name>A0A2I2GEY2_9EURO</name>
<dbReference type="InterPro" id="IPR027417">
    <property type="entry name" value="P-loop_NTPase"/>
</dbReference>
<gene>
    <name evidence="5" type="ORF">P170DRAFT_311524</name>
</gene>
<dbReference type="Gene3D" id="3.40.50.300">
    <property type="entry name" value="P-loop containing nucleotide triphosphate hydrolases"/>
    <property type="match status" value="2"/>
</dbReference>
<dbReference type="InterPro" id="IPR003593">
    <property type="entry name" value="AAA+_ATPase"/>
</dbReference>